<feature type="signal peptide" evidence="1">
    <location>
        <begin position="1"/>
        <end position="21"/>
    </location>
</feature>
<dbReference type="EMBL" id="CACVAU010000072">
    <property type="protein sequence ID" value="CAA6823878.1"/>
    <property type="molecule type" value="Genomic_DNA"/>
</dbReference>
<evidence type="ECO:0008006" key="3">
    <source>
        <dbReference type="Google" id="ProtNLM"/>
    </source>
</evidence>
<keyword evidence="1" id="KW-0732">Signal</keyword>
<organism evidence="2">
    <name type="scientific">uncultured Sulfurovum sp</name>
    <dbReference type="NCBI Taxonomy" id="269237"/>
    <lineage>
        <taxon>Bacteria</taxon>
        <taxon>Pseudomonadati</taxon>
        <taxon>Campylobacterota</taxon>
        <taxon>Epsilonproteobacteria</taxon>
        <taxon>Campylobacterales</taxon>
        <taxon>Sulfurovaceae</taxon>
        <taxon>Sulfurovum</taxon>
        <taxon>environmental samples</taxon>
    </lineage>
</organism>
<sequence>MHKLYTKIVILFFTSTFSMSASTSNTIRSELITIVKQQQYLAKKISKNYVAFQADQKNSQKKENMQNSIQHFNDNHLKLIQYKNNTKLINEKLSKVDKIWKIAHKLSQTKKHSVMIITAMNDISTKMKELHDLYKQTSN</sequence>
<dbReference type="AlphaFoldDB" id="A0A6S6U6T9"/>
<gene>
    <name evidence="2" type="ORF">HELGO_WM6156</name>
</gene>
<evidence type="ECO:0000256" key="1">
    <source>
        <dbReference type="SAM" id="SignalP"/>
    </source>
</evidence>
<name>A0A6S6U6T9_9BACT</name>
<evidence type="ECO:0000313" key="2">
    <source>
        <dbReference type="EMBL" id="CAA6823878.1"/>
    </source>
</evidence>
<feature type="chain" id="PRO_5028081273" description="Nitric oxide-responding transcriptional regulator Dnr (Crp/Fnr family)" evidence="1">
    <location>
        <begin position="22"/>
        <end position="139"/>
    </location>
</feature>
<reference evidence="2" key="1">
    <citation type="submission" date="2020-01" db="EMBL/GenBank/DDBJ databases">
        <authorList>
            <person name="Meier V. D."/>
            <person name="Meier V D."/>
        </authorList>
    </citation>
    <scope>NUCLEOTIDE SEQUENCE</scope>
    <source>
        <strain evidence="2">HLG_WM_MAG_05</strain>
    </source>
</reference>
<proteinExistence type="predicted"/>
<accession>A0A6S6U6T9</accession>
<protein>
    <recommendedName>
        <fullName evidence="3">Nitric oxide-responding transcriptional regulator Dnr (Crp/Fnr family)</fullName>
    </recommendedName>
</protein>